<organism evidence="1 2">
    <name type="scientific">Candidatus Nitrotoga arctica</name>
    <dbReference type="NCBI Taxonomy" id="453162"/>
    <lineage>
        <taxon>Bacteria</taxon>
        <taxon>Pseudomonadati</taxon>
        <taxon>Pseudomonadota</taxon>
        <taxon>Betaproteobacteria</taxon>
        <taxon>Nitrosomonadales</taxon>
        <taxon>Gallionellaceae</taxon>
        <taxon>Candidatus Nitrotoga</taxon>
    </lineage>
</organism>
<proteinExistence type="predicted"/>
<gene>
    <name evidence="1" type="ORF">NTG6680_1222</name>
</gene>
<evidence type="ECO:0000313" key="2">
    <source>
        <dbReference type="Proteomes" id="UP000839052"/>
    </source>
</evidence>
<name>A0ABM8YY47_9PROT</name>
<sequence length="40" mass="4512">MFHTIHHKDRLIAQAKLAVRMAQTAAHLTGHVSARLPVRQ</sequence>
<dbReference type="EMBL" id="OU912926">
    <property type="protein sequence ID" value="CAG9932475.1"/>
    <property type="molecule type" value="Genomic_DNA"/>
</dbReference>
<reference evidence="1 2" key="1">
    <citation type="submission" date="2021-10" db="EMBL/GenBank/DDBJ databases">
        <authorList>
            <person name="Koch H."/>
        </authorList>
    </citation>
    <scope>NUCLEOTIDE SEQUENCE [LARGE SCALE GENOMIC DNA]</scope>
    <source>
        <strain evidence="1">6680</strain>
    </source>
</reference>
<keyword evidence="2" id="KW-1185">Reference proteome</keyword>
<accession>A0ABM8YY47</accession>
<dbReference type="Proteomes" id="UP000839052">
    <property type="component" value="Chromosome"/>
</dbReference>
<protein>
    <submittedName>
        <fullName evidence="1">Uncharacterized protein</fullName>
    </submittedName>
</protein>
<evidence type="ECO:0000313" key="1">
    <source>
        <dbReference type="EMBL" id="CAG9932475.1"/>
    </source>
</evidence>